<comment type="similarity">
    <text evidence="1">Belongs to the type-I restriction system S methylase family.</text>
</comment>
<dbReference type="REBASE" id="169857">
    <property type="entry name" value="Cpe7757AORF3144P"/>
</dbReference>
<evidence type="ECO:0000313" key="7">
    <source>
        <dbReference type="EMBL" id="KXA05076.1"/>
    </source>
</evidence>
<dbReference type="PANTHER" id="PTHR30408">
    <property type="entry name" value="TYPE-1 RESTRICTION ENZYME ECOKI SPECIFICITY PROTEIN"/>
    <property type="match status" value="1"/>
</dbReference>
<keyword evidence="2" id="KW-0680">Restriction system</keyword>
<dbReference type="Gene3D" id="3.90.220.20">
    <property type="entry name" value="DNA methylase specificity domains"/>
    <property type="match status" value="2"/>
</dbReference>
<dbReference type="InterPro" id="IPR000055">
    <property type="entry name" value="Restrct_endonuc_typeI_TRD"/>
</dbReference>
<evidence type="ECO:0000256" key="2">
    <source>
        <dbReference type="ARBA" id="ARBA00022747"/>
    </source>
</evidence>
<dbReference type="InterPro" id="IPR029063">
    <property type="entry name" value="SAM-dependent_MTases_sf"/>
</dbReference>
<name>A0A133MM02_CLOPF</name>
<gene>
    <name evidence="7" type="ORF">HMPREF3222_03144</name>
</gene>
<dbReference type="GO" id="GO:0032259">
    <property type="term" value="P:methylation"/>
    <property type="evidence" value="ECO:0007669"/>
    <property type="project" value="InterPro"/>
</dbReference>
<evidence type="ECO:0000313" key="8">
    <source>
        <dbReference type="Proteomes" id="UP000070646"/>
    </source>
</evidence>
<dbReference type="Proteomes" id="UP000070646">
    <property type="component" value="Unassembled WGS sequence"/>
</dbReference>
<feature type="coiled-coil region" evidence="4">
    <location>
        <begin position="1038"/>
        <end position="1072"/>
    </location>
</feature>
<dbReference type="CDD" id="cd17244">
    <property type="entry name" value="RMtype1_S_Apa101655I-TRD2-CR2_like"/>
    <property type="match status" value="1"/>
</dbReference>
<dbReference type="AlphaFoldDB" id="A0A133MM02"/>
<evidence type="ECO:0000256" key="3">
    <source>
        <dbReference type="ARBA" id="ARBA00023125"/>
    </source>
</evidence>
<feature type="domain" description="Type I restriction modification DNA specificity" evidence="5">
    <location>
        <begin position="881"/>
        <end position="1054"/>
    </location>
</feature>
<proteinExistence type="inferred from homology"/>
<dbReference type="InterPro" id="IPR052021">
    <property type="entry name" value="Type-I_RS_S_subunit"/>
</dbReference>
<dbReference type="PROSITE" id="PS00092">
    <property type="entry name" value="N6_MTASE"/>
    <property type="match status" value="1"/>
</dbReference>
<evidence type="ECO:0000256" key="1">
    <source>
        <dbReference type="ARBA" id="ARBA00010923"/>
    </source>
</evidence>
<evidence type="ECO:0000259" key="5">
    <source>
        <dbReference type="Pfam" id="PF01420"/>
    </source>
</evidence>
<feature type="domain" description="Type I restriction modification DNA specificity" evidence="5">
    <location>
        <begin position="1076"/>
        <end position="1244"/>
    </location>
</feature>
<dbReference type="InterPro" id="IPR003356">
    <property type="entry name" value="DNA_methylase_A-5"/>
</dbReference>
<evidence type="ECO:0000259" key="6">
    <source>
        <dbReference type="Pfam" id="PF02384"/>
    </source>
</evidence>
<dbReference type="PRINTS" id="PR00507">
    <property type="entry name" value="N12N6MTFRASE"/>
</dbReference>
<organism evidence="7 8">
    <name type="scientific">Clostridium perfringens</name>
    <dbReference type="NCBI Taxonomy" id="1502"/>
    <lineage>
        <taxon>Bacteria</taxon>
        <taxon>Bacillati</taxon>
        <taxon>Bacillota</taxon>
        <taxon>Clostridia</taxon>
        <taxon>Eubacteriales</taxon>
        <taxon>Clostridiaceae</taxon>
        <taxon>Clostridium</taxon>
    </lineage>
</organism>
<dbReference type="EMBL" id="LRPU01000208">
    <property type="protein sequence ID" value="KXA05076.1"/>
    <property type="molecule type" value="Genomic_DNA"/>
</dbReference>
<accession>A0A133MM02</accession>
<dbReference type="RefSeq" id="WP_060796928.1">
    <property type="nucleotide sequence ID" value="NZ_KQ956330.1"/>
</dbReference>
<dbReference type="InterPro" id="IPR044946">
    <property type="entry name" value="Restrct_endonuc_typeI_TRD_sf"/>
</dbReference>
<dbReference type="Gene3D" id="3.40.50.150">
    <property type="entry name" value="Vaccinia Virus protein VP39"/>
    <property type="match status" value="1"/>
</dbReference>
<dbReference type="CDD" id="cd02440">
    <property type="entry name" value="AdoMet_MTases"/>
    <property type="match status" value="1"/>
</dbReference>
<sequence>MITIDNLKQMLFSLGYEEDGNILSYHFQDFDCDITVNLNTKKIYYPEDKGLMVNERQTCNLSDNENFVVLECIHRLLLKGYKPEHIEIEKRWSLGHSQKSGRADICVMNETGNDMLAIIECKTYGTEFDQELNNLKNDGGQLFSYYQQEKATKWLILYSANFKDEKIDHQVSTIPVFDTEEILKKSLKDKSIKLYEQANSKDKAFNVWVETYEKKMYRDLIFSDDTIAYNIGEKPLRKKDLKEFDPRDKIVNQFEEILRHNNVSDKENAFNKLVALFICKLVDEITKEENDIVDFQYKFGTDTYETLLDRLQRLYKEGMDKFMKEEIFYVSSEYPLALFSKYKGNNRKNAINDLKETFRKLKYFSNSDFAFKDVHNEELFLQNGKILVEVVKLFENYRIVYSSKHQFLGDLFEQLLNQGFKQNEGQFFTPMPITRFIWESLPLESIIKKLNGDKYPKIIDFACGSGHFLTEGIETINELTSNTNNDWVNNKIYGIEKDYRLARVSKISLFMNGAGGGNIIFGDGLDNYEDKEIKNNNFDILVANPPYSVKAFKSHLKLEHNDFELLKLISNDGSEIEVLFVERIAQLVKGDGIAAVILPSSILSNSSASYTEARGVLLKNFKIVAITQFADKTFGATGTNTIVLFLQKYNEPPKFFEIIEDNVEAIFNDNKEDDWLDNEILNEYISHINVDKSLYQDFIKEIYDYKDFSDDDYFKMYVDEFNNSTELKKIKKQATFKKLDDTEQKERLNTLFYSNVKGIEREKIFYFALVREQKTLIIKSPTKNKEQNEFLGYQWSNRKGNEGIQINKLGGQLYSPSDRNSKEHIAPFIRKHFNEINLDIPTSIGNFVSIMRTKDMLDFNRDKFDKAINLIAKKEYVLESKYKTELLGEICSIVIGGTPSRKNIEYFKGNNLWVSISDMQNSIIYETKEKITEKAIKNSNVKLIPKGTTLLSFKLSIGKTSIAGKDLYTNEAIAGLIPVDDRIKNKFLFYIFKSGVINLSNLVGNKAFGKSLNSTFLKTEVKIPVPPTDIQEKIIEECSKIEQKYEITRMKIEEYQKQIQNIFDELEVTKNNAIMDIKLGEFCSIISGGTPSTKEKNYYLNGDIPWLKSEVCKGEIINKSNTYITQEGLNNSNAKWLEKDTTLMALVGATKGKVGFLTFKATTNQNIAGIKVINNKIANDKYLFYLLRSKYEEIISNLFGYDILNLTSIRNIKVPLIDIEEQNHILNRVELFEKEIEKLLEEQVDINQEISNIINKYIL</sequence>
<comment type="caution">
    <text evidence="7">The sequence shown here is derived from an EMBL/GenBank/DDBJ whole genome shotgun (WGS) entry which is preliminary data.</text>
</comment>
<keyword evidence="4" id="KW-0175">Coiled coil</keyword>
<dbReference type="PATRIC" id="fig|1502.174.peg.3171"/>
<dbReference type="GO" id="GO:0003677">
    <property type="term" value="F:DNA binding"/>
    <property type="evidence" value="ECO:0007669"/>
    <property type="project" value="UniProtKB-KW"/>
</dbReference>
<dbReference type="GO" id="GO:0009307">
    <property type="term" value="P:DNA restriction-modification system"/>
    <property type="evidence" value="ECO:0007669"/>
    <property type="project" value="UniProtKB-KW"/>
</dbReference>
<dbReference type="SUPFAM" id="SSF53335">
    <property type="entry name" value="S-adenosyl-L-methionine-dependent methyltransferases"/>
    <property type="match status" value="1"/>
</dbReference>
<evidence type="ECO:0000256" key="4">
    <source>
        <dbReference type="SAM" id="Coils"/>
    </source>
</evidence>
<feature type="domain" description="DNA methylase adenine-specific" evidence="6">
    <location>
        <begin position="405"/>
        <end position="676"/>
    </location>
</feature>
<dbReference type="Pfam" id="PF02384">
    <property type="entry name" value="N6_Mtase"/>
    <property type="match status" value="1"/>
</dbReference>
<feature type="coiled-coil region" evidence="4">
    <location>
        <begin position="1222"/>
        <end position="1256"/>
    </location>
</feature>
<keyword evidence="3" id="KW-0238">DNA-binding</keyword>
<dbReference type="SUPFAM" id="SSF116734">
    <property type="entry name" value="DNA methylase specificity domain"/>
    <property type="match status" value="2"/>
</dbReference>
<reference evidence="7 8" key="1">
    <citation type="submission" date="2016-01" db="EMBL/GenBank/DDBJ databases">
        <authorList>
            <person name="Oliw E.H."/>
        </authorList>
    </citation>
    <scope>NUCLEOTIDE SEQUENCE [LARGE SCALE GENOMIC DNA]</scope>
    <source>
        <strain evidence="7 8">MJR7757A</strain>
    </source>
</reference>
<dbReference type="GO" id="GO:0008170">
    <property type="term" value="F:N-methyltransferase activity"/>
    <property type="evidence" value="ECO:0007669"/>
    <property type="project" value="InterPro"/>
</dbReference>
<dbReference type="Pfam" id="PF01420">
    <property type="entry name" value="Methylase_S"/>
    <property type="match status" value="2"/>
</dbReference>
<dbReference type="PANTHER" id="PTHR30408:SF12">
    <property type="entry name" value="TYPE I RESTRICTION ENZYME MJAVIII SPECIFICITY SUBUNIT"/>
    <property type="match status" value="1"/>
</dbReference>
<protein>
    <submittedName>
        <fullName evidence="7">Type I restriction modification DNA specificity domain protein</fullName>
    </submittedName>
</protein>
<dbReference type="InterPro" id="IPR002052">
    <property type="entry name" value="DNA_methylase_N6_adenine_CS"/>
</dbReference>